<dbReference type="GO" id="GO:0005886">
    <property type="term" value="C:plasma membrane"/>
    <property type="evidence" value="ECO:0007669"/>
    <property type="project" value="UniProtKB-SubCell"/>
</dbReference>
<dbReference type="CDD" id="cd06261">
    <property type="entry name" value="TM_PBP2"/>
    <property type="match status" value="1"/>
</dbReference>
<name>A0A7C5L4V9_AQUAO</name>
<evidence type="ECO:0000256" key="6">
    <source>
        <dbReference type="ARBA" id="ARBA00022592"/>
    </source>
</evidence>
<feature type="transmembrane region" description="Helical" evidence="10">
    <location>
        <begin position="200"/>
        <end position="224"/>
    </location>
</feature>
<proteinExistence type="inferred from homology"/>
<evidence type="ECO:0000259" key="11">
    <source>
        <dbReference type="PROSITE" id="PS50928"/>
    </source>
</evidence>
<dbReference type="Gene3D" id="1.10.3720.10">
    <property type="entry name" value="MetI-like"/>
    <property type="match status" value="1"/>
</dbReference>
<dbReference type="PANTHER" id="PTHR42922">
    <property type="entry name" value="PHOSPHATE TRANSPORT SYSTEM PERMEASE PROTEIN PSTA"/>
    <property type="match status" value="1"/>
</dbReference>
<feature type="transmembrane region" description="Helical" evidence="10">
    <location>
        <begin position="111"/>
        <end position="135"/>
    </location>
</feature>
<dbReference type="EMBL" id="DRNB01000035">
    <property type="protein sequence ID" value="HHJ63471.1"/>
    <property type="molecule type" value="Genomic_DNA"/>
</dbReference>
<dbReference type="InterPro" id="IPR005672">
    <property type="entry name" value="Phosphate_PstA"/>
</dbReference>
<evidence type="ECO:0000256" key="3">
    <source>
        <dbReference type="ARBA" id="ARBA00016864"/>
    </source>
</evidence>
<evidence type="ECO:0000256" key="4">
    <source>
        <dbReference type="ARBA" id="ARBA00022448"/>
    </source>
</evidence>
<gene>
    <name evidence="12" type="primary">pstA</name>
    <name evidence="12" type="ORF">ENJ61_01040</name>
</gene>
<dbReference type="PROSITE" id="PS50928">
    <property type="entry name" value="ABC_TM1"/>
    <property type="match status" value="1"/>
</dbReference>
<evidence type="ECO:0000256" key="10">
    <source>
        <dbReference type="RuleBase" id="RU363043"/>
    </source>
</evidence>
<dbReference type="InterPro" id="IPR051408">
    <property type="entry name" value="Phosphate_transprt_permease"/>
</dbReference>
<dbReference type="Pfam" id="PF00528">
    <property type="entry name" value="BPD_transp_1"/>
    <property type="match status" value="1"/>
</dbReference>
<evidence type="ECO:0000313" key="12">
    <source>
        <dbReference type="EMBL" id="HHJ63471.1"/>
    </source>
</evidence>
<feature type="transmembrane region" description="Helical" evidence="10">
    <location>
        <begin position="20"/>
        <end position="41"/>
    </location>
</feature>
<dbReference type="Proteomes" id="UP000885792">
    <property type="component" value="Unassembled WGS sequence"/>
</dbReference>
<accession>A0A7C5L4V9</accession>
<dbReference type="AlphaFoldDB" id="A0A7C5L4V9"/>
<dbReference type="GO" id="GO:0035435">
    <property type="term" value="P:phosphate ion transmembrane transport"/>
    <property type="evidence" value="ECO:0007669"/>
    <property type="project" value="InterPro"/>
</dbReference>
<protein>
    <recommendedName>
        <fullName evidence="3 10">Phosphate transport system permease protein PstA</fullName>
    </recommendedName>
</protein>
<organism evidence="12">
    <name type="scientific">Aquifex aeolicus</name>
    <dbReference type="NCBI Taxonomy" id="63363"/>
    <lineage>
        <taxon>Bacteria</taxon>
        <taxon>Pseudomonadati</taxon>
        <taxon>Aquificota</taxon>
        <taxon>Aquificia</taxon>
        <taxon>Aquificales</taxon>
        <taxon>Aquificaceae</taxon>
        <taxon>Aquifex</taxon>
    </lineage>
</organism>
<comment type="subcellular location">
    <subcellularLocation>
        <location evidence="1 10">Cell membrane</location>
        <topology evidence="1 10">Multi-pass membrane protein</topology>
    </subcellularLocation>
</comment>
<reference evidence="12" key="1">
    <citation type="journal article" date="2020" name="mSystems">
        <title>Genome- and Community-Level Interaction Insights into Carbon Utilization and Element Cycling Functions of Hydrothermarchaeota in Hydrothermal Sediment.</title>
        <authorList>
            <person name="Zhou Z."/>
            <person name="Liu Y."/>
            <person name="Xu W."/>
            <person name="Pan J."/>
            <person name="Luo Z.H."/>
            <person name="Li M."/>
        </authorList>
    </citation>
    <scope>NUCLEOTIDE SEQUENCE [LARGE SCALE GENOMIC DNA]</scope>
    <source>
        <strain evidence="12">HyVt-501</strain>
    </source>
</reference>
<dbReference type="InterPro" id="IPR000515">
    <property type="entry name" value="MetI-like"/>
</dbReference>
<feature type="transmembrane region" description="Helical" evidence="10">
    <location>
        <begin position="259"/>
        <end position="281"/>
    </location>
</feature>
<evidence type="ECO:0000256" key="2">
    <source>
        <dbReference type="ARBA" id="ARBA00007069"/>
    </source>
</evidence>
<keyword evidence="6" id="KW-0592">Phosphate transport</keyword>
<evidence type="ECO:0000256" key="7">
    <source>
        <dbReference type="ARBA" id="ARBA00022692"/>
    </source>
</evidence>
<comment type="similarity">
    <text evidence="2 10">Belongs to the binding-protein-dependent transport system permease family. CysTW subfamily.</text>
</comment>
<dbReference type="NCBIfam" id="TIGR00974">
    <property type="entry name" value="3a0107s02c"/>
    <property type="match status" value="1"/>
</dbReference>
<evidence type="ECO:0000256" key="9">
    <source>
        <dbReference type="ARBA" id="ARBA00023136"/>
    </source>
</evidence>
<feature type="transmembrane region" description="Helical" evidence="10">
    <location>
        <begin position="141"/>
        <end position="161"/>
    </location>
</feature>
<dbReference type="InterPro" id="IPR035906">
    <property type="entry name" value="MetI-like_sf"/>
</dbReference>
<keyword evidence="7 10" id="KW-0812">Transmembrane</keyword>
<feature type="domain" description="ABC transmembrane type-1" evidence="11">
    <location>
        <begin position="74"/>
        <end position="277"/>
    </location>
</feature>
<feature type="transmembrane region" description="Helical" evidence="10">
    <location>
        <begin position="74"/>
        <end position="99"/>
    </location>
</feature>
<keyword evidence="4" id="KW-0813">Transport</keyword>
<keyword evidence="8 10" id="KW-1133">Transmembrane helix</keyword>
<keyword evidence="5 10" id="KW-1003">Cell membrane</keyword>
<dbReference type="PANTHER" id="PTHR42922:SF1">
    <property type="entry name" value="PHOSPHATE TRANSPORT SYSTEM PERMEASE PROTEIN PSTA"/>
    <property type="match status" value="1"/>
</dbReference>
<sequence length="288" mass="31382">MEDQRKLIEIARRRKIKSTLMLSLAALTAVYGIVWLVWILLDVLINGISFLEISLFVNDPAPPGVEGGGLRHAFVGHLIITGIATLMGIPVGIGAGVFFAEYGRYSRFVRYLRSITDVIVSFPSIVIGTLVYALLVKPVGHFMGVSGSVALALLMVPVIAVTTDEILKLVPDSLREAGYALGAYRWQVIKDISLSAAKRGILTGVILGIARISGETAPLLFTAFNNNFTTTDPLQPMASLTVTIFQYAMGPYEEWHGQAWAASLVLTFGTLIFFIVAKALIHTRRRYG</sequence>
<evidence type="ECO:0000256" key="8">
    <source>
        <dbReference type="ARBA" id="ARBA00022989"/>
    </source>
</evidence>
<comment type="caution">
    <text evidence="12">The sequence shown here is derived from an EMBL/GenBank/DDBJ whole genome shotgun (WGS) entry which is preliminary data.</text>
</comment>
<evidence type="ECO:0000256" key="1">
    <source>
        <dbReference type="ARBA" id="ARBA00004651"/>
    </source>
</evidence>
<keyword evidence="9 10" id="KW-0472">Membrane</keyword>
<evidence type="ECO:0000256" key="5">
    <source>
        <dbReference type="ARBA" id="ARBA00022475"/>
    </source>
</evidence>
<dbReference type="SUPFAM" id="SSF161098">
    <property type="entry name" value="MetI-like"/>
    <property type="match status" value="1"/>
</dbReference>
<dbReference type="GO" id="GO:0005315">
    <property type="term" value="F:phosphate transmembrane transporter activity"/>
    <property type="evidence" value="ECO:0007669"/>
    <property type="project" value="InterPro"/>
</dbReference>